<dbReference type="CTD" id="9822242"/>
<name>A0A261BC74_CAERE</name>
<protein>
    <submittedName>
        <fullName evidence="1">Uncharacterized protein</fullName>
    </submittedName>
</protein>
<feature type="non-terminal residue" evidence="1">
    <location>
        <position position="1"/>
    </location>
</feature>
<dbReference type="KEGG" id="crq:GCK72_024241"/>
<evidence type="ECO:0000313" key="1">
    <source>
        <dbReference type="EMBL" id="OZG07246.1"/>
    </source>
</evidence>
<comment type="caution">
    <text evidence="1">The sequence shown here is derived from an EMBL/GenBank/DDBJ whole genome shotgun (WGS) entry which is preliminary data.</text>
</comment>
<gene>
    <name evidence="1" type="ORF">FL82_00998</name>
</gene>
<accession>A0A261BC74</accession>
<dbReference type="Proteomes" id="UP000216624">
    <property type="component" value="Unassembled WGS sequence"/>
</dbReference>
<proteinExistence type="predicted"/>
<dbReference type="HOGENOM" id="CLU_2148168_0_0_1"/>
<dbReference type="EMBL" id="NMWX01000001">
    <property type="protein sequence ID" value="OZG07246.1"/>
    <property type="molecule type" value="Genomic_DNA"/>
</dbReference>
<keyword evidence="2" id="KW-1185">Reference proteome</keyword>
<evidence type="ECO:0000313" key="2">
    <source>
        <dbReference type="Proteomes" id="UP000216624"/>
    </source>
</evidence>
<organism evidence="1 2">
    <name type="scientific">Caenorhabditis remanei</name>
    <name type="common">Caenorhabditis vulgaris</name>
    <dbReference type="NCBI Taxonomy" id="31234"/>
    <lineage>
        <taxon>Eukaryota</taxon>
        <taxon>Metazoa</taxon>
        <taxon>Ecdysozoa</taxon>
        <taxon>Nematoda</taxon>
        <taxon>Chromadorea</taxon>
        <taxon>Rhabditida</taxon>
        <taxon>Rhabditina</taxon>
        <taxon>Rhabditomorpha</taxon>
        <taxon>Rhabditoidea</taxon>
        <taxon>Rhabditidae</taxon>
        <taxon>Peloderinae</taxon>
        <taxon>Caenorhabditis</taxon>
    </lineage>
</organism>
<reference evidence="1" key="1">
    <citation type="submission" date="2017-08" db="EMBL/GenBank/DDBJ databases">
        <authorList>
            <person name="de Groot N.N."/>
        </authorList>
    </citation>
    <scope>NUCLEOTIDE SEQUENCE [LARGE SCALE GENOMIC DNA]</scope>
    <source>
        <strain evidence="1">PX439</strain>
    </source>
</reference>
<sequence>MTYSYTNPPAFKDLVRLLPPTSKVTIVETDVPLSYKIFEILITLGVFVVAFCLVALVMYLCTRPATSFLGRIFFWDHVEEAVEPAAANANEQFVQIVLNDDVEGTHQPPPTA</sequence>